<dbReference type="PANTHER" id="PTHR43823">
    <property type="entry name" value="SPORULATION PROTEIN YKVU"/>
    <property type="match status" value="1"/>
</dbReference>
<feature type="transmembrane region" description="Helical" evidence="10">
    <location>
        <begin position="393"/>
        <end position="416"/>
    </location>
</feature>
<dbReference type="GO" id="GO:0015297">
    <property type="term" value="F:antiporter activity"/>
    <property type="evidence" value="ECO:0007669"/>
    <property type="project" value="InterPro"/>
</dbReference>
<dbReference type="InterPro" id="IPR002528">
    <property type="entry name" value="MATE_fam"/>
</dbReference>
<dbReference type="AlphaFoldDB" id="A0A1M6J735"/>
<evidence type="ECO:0000256" key="4">
    <source>
        <dbReference type="ARBA" id="ARBA00022448"/>
    </source>
</evidence>
<dbReference type="CDD" id="cd13143">
    <property type="entry name" value="MATE_MepA_like"/>
    <property type="match status" value="1"/>
</dbReference>
<evidence type="ECO:0000256" key="5">
    <source>
        <dbReference type="ARBA" id="ARBA00022475"/>
    </source>
</evidence>
<evidence type="ECO:0000256" key="2">
    <source>
        <dbReference type="ARBA" id="ARBA00008417"/>
    </source>
</evidence>
<dbReference type="STRING" id="1121298.SAMN05444401_2974"/>
<evidence type="ECO:0000256" key="3">
    <source>
        <dbReference type="ARBA" id="ARBA00022106"/>
    </source>
</evidence>
<organism evidence="11 12">
    <name type="scientific">Clostridium amylolyticum</name>
    <dbReference type="NCBI Taxonomy" id="1121298"/>
    <lineage>
        <taxon>Bacteria</taxon>
        <taxon>Bacillati</taxon>
        <taxon>Bacillota</taxon>
        <taxon>Clostridia</taxon>
        <taxon>Eubacteriales</taxon>
        <taxon>Clostridiaceae</taxon>
        <taxon>Clostridium</taxon>
    </lineage>
</organism>
<evidence type="ECO:0000256" key="7">
    <source>
        <dbReference type="ARBA" id="ARBA00022989"/>
    </source>
</evidence>
<accession>A0A1M6J735</accession>
<dbReference type="NCBIfam" id="TIGR00797">
    <property type="entry name" value="matE"/>
    <property type="match status" value="1"/>
</dbReference>
<dbReference type="Proteomes" id="UP000184080">
    <property type="component" value="Unassembled WGS sequence"/>
</dbReference>
<dbReference type="GO" id="GO:0046677">
    <property type="term" value="P:response to antibiotic"/>
    <property type="evidence" value="ECO:0007669"/>
    <property type="project" value="UniProtKB-KW"/>
</dbReference>
<gene>
    <name evidence="11" type="ORF">SAMN05444401_2974</name>
</gene>
<reference evidence="11 12" key="1">
    <citation type="submission" date="2016-11" db="EMBL/GenBank/DDBJ databases">
        <authorList>
            <person name="Jaros S."/>
            <person name="Januszkiewicz K."/>
            <person name="Wedrychowicz H."/>
        </authorList>
    </citation>
    <scope>NUCLEOTIDE SEQUENCE [LARGE SCALE GENOMIC DNA]</scope>
    <source>
        <strain evidence="11 12">DSM 21864</strain>
    </source>
</reference>
<feature type="transmembrane region" description="Helical" evidence="10">
    <location>
        <begin position="197"/>
        <end position="217"/>
    </location>
</feature>
<keyword evidence="7 10" id="KW-1133">Transmembrane helix</keyword>
<feature type="transmembrane region" description="Helical" evidence="10">
    <location>
        <begin position="138"/>
        <end position="156"/>
    </location>
</feature>
<keyword evidence="12" id="KW-1185">Reference proteome</keyword>
<keyword evidence="6 10" id="KW-0812">Transmembrane</keyword>
<keyword evidence="8 10" id="KW-0472">Membrane</keyword>
<evidence type="ECO:0000313" key="12">
    <source>
        <dbReference type="Proteomes" id="UP000184080"/>
    </source>
</evidence>
<comment type="subcellular location">
    <subcellularLocation>
        <location evidence="1">Cell membrane</location>
        <topology evidence="1">Multi-pass membrane protein</topology>
    </subcellularLocation>
</comment>
<dbReference type="OrthoDB" id="9811110at2"/>
<evidence type="ECO:0000256" key="9">
    <source>
        <dbReference type="ARBA" id="ARBA00023251"/>
    </source>
</evidence>
<keyword evidence="4" id="KW-0813">Transport</keyword>
<evidence type="ECO:0000256" key="8">
    <source>
        <dbReference type="ARBA" id="ARBA00023136"/>
    </source>
</evidence>
<comment type="similarity">
    <text evidence="2">Belongs to the multi antimicrobial extrusion (MATE) (TC 2.A.66.1) family. MepA subfamily.</text>
</comment>
<feature type="transmembrane region" description="Helical" evidence="10">
    <location>
        <begin position="168"/>
        <end position="191"/>
    </location>
</feature>
<feature type="transmembrane region" description="Helical" evidence="10">
    <location>
        <begin position="363"/>
        <end position="381"/>
    </location>
</feature>
<dbReference type="EMBL" id="FQZO01000005">
    <property type="protein sequence ID" value="SHJ42516.1"/>
    <property type="molecule type" value="Genomic_DNA"/>
</dbReference>
<evidence type="ECO:0000256" key="10">
    <source>
        <dbReference type="SAM" id="Phobius"/>
    </source>
</evidence>
<protein>
    <recommendedName>
        <fullName evidence="3">Multidrug export protein MepA</fullName>
    </recommendedName>
</protein>
<dbReference type="GO" id="GO:0042910">
    <property type="term" value="F:xenobiotic transmembrane transporter activity"/>
    <property type="evidence" value="ECO:0007669"/>
    <property type="project" value="InterPro"/>
</dbReference>
<feature type="transmembrane region" description="Helical" evidence="10">
    <location>
        <begin position="321"/>
        <end position="343"/>
    </location>
</feature>
<keyword evidence="9" id="KW-0046">Antibiotic resistance</keyword>
<dbReference type="InterPro" id="IPR048279">
    <property type="entry name" value="MdtK-like"/>
</dbReference>
<dbReference type="InterPro" id="IPR045070">
    <property type="entry name" value="MATE_MepA-like"/>
</dbReference>
<feature type="transmembrane region" description="Helical" evidence="10">
    <location>
        <begin position="96"/>
        <end position="118"/>
    </location>
</feature>
<proteinExistence type="inferred from homology"/>
<dbReference type="Pfam" id="PF01554">
    <property type="entry name" value="MatE"/>
    <property type="match status" value="2"/>
</dbReference>
<dbReference type="GO" id="GO:0005886">
    <property type="term" value="C:plasma membrane"/>
    <property type="evidence" value="ECO:0007669"/>
    <property type="project" value="UniProtKB-SubCell"/>
</dbReference>
<dbReference type="RefSeq" id="WP_143148621.1">
    <property type="nucleotide sequence ID" value="NZ_FQZO01000005.1"/>
</dbReference>
<sequence>MKDMENSLATEPVGKLLFKLALPAITAQIINALYNIVDRMYIGRMPENGSLALAALGIAFPIIMIISAFAALIGMGGAPIAAIKMGEGNKDEAEKILSNSFISLCIISAVLMMVFFFTKKDLLTWFGATANTLTFADEYFSIYLLGTLFVQISLGLNSFISAQGFAKISMITVLVGAITNIILDPILIYGFNMGVRGAAIATIFSQLISALWVLKFLFSKKSIIKIKKKFFKLEKKIILPVLALGISPFIMQSTESLVQLTLNSGMKKYGGANADQLVGALSIIVSSMQFLLMPIIGIAQGAQPIISYNYGAGNMQRVRKAFRLLLLSSMIYSTVMWALAMLTPQIFVGIFSNDPNLLELGKYGMRIFMAGSLLMGAQFACQNTFVALGQAKISMFLALLRKIILLIPLAIILPVFWGTKGILIAEPIADITAAVTTTIVFIVFSRKNLVENKK</sequence>
<evidence type="ECO:0000256" key="1">
    <source>
        <dbReference type="ARBA" id="ARBA00004651"/>
    </source>
</evidence>
<dbReference type="PIRSF" id="PIRSF006603">
    <property type="entry name" value="DinF"/>
    <property type="match status" value="1"/>
</dbReference>
<dbReference type="InterPro" id="IPR051327">
    <property type="entry name" value="MATE_MepA_subfamily"/>
</dbReference>
<dbReference type="PANTHER" id="PTHR43823:SF3">
    <property type="entry name" value="MULTIDRUG EXPORT PROTEIN MEPA"/>
    <property type="match status" value="1"/>
</dbReference>
<keyword evidence="5" id="KW-1003">Cell membrane</keyword>
<evidence type="ECO:0000313" key="11">
    <source>
        <dbReference type="EMBL" id="SHJ42516.1"/>
    </source>
</evidence>
<feature type="transmembrane region" description="Helical" evidence="10">
    <location>
        <begin position="278"/>
        <end position="300"/>
    </location>
</feature>
<feature type="transmembrane region" description="Helical" evidence="10">
    <location>
        <begin position="237"/>
        <end position="258"/>
    </location>
</feature>
<evidence type="ECO:0000256" key="6">
    <source>
        <dbReference type="ARBA" id="ARBA00022692"/>
    </source>
</evidence>
<name>A0A1M6J735_9CLOT</name>
<feature type="transmembrane region" description="Helical" evidence="10">
    <location>
        <begin position="49"/>
        <end position="75"/>
    </location>
</feature>
<feature type="transmembrane region" description="Helical" evidence="10">
    <location>
        <begin position="422"/>
        <end position="444"/>
    </location>
</feature>
<feature type="transmembrane region" description="Helical" evidence="10">
    <location>
        <begin position="16"/>
        <end position="37"/>
    </location>
</feature>